<dbReference type="InterPro" id="IPR006542">
    <property type="entry name" value="DUF1093"/>
</dbReference>
<name>A0ABT7MMK8_9BACL</name>
<dbReference type="Gene3D" id="2.40.50.480">
    <property type="match status" value="1"/>
</dbReference>
<dbReference type="Proteomes" id="UP001230807">
    <property type="component" value="Unassembled WGS sequence"/>
</dbReference>
<comment type="caution">
    <text evidence="1">The sequence shown here is derived from an EMBL/GenBank/DDBJ whole genome shotgun (WGS) entry which is preliminary data.</text>
</comment>
<proteinExistence type="predicted"/>
<reference evidence="1 2" key="1">
    <citation type="submission" date="2023-06" db="EMBL/GenBank/DDBJ databases">
        <title>Influencing factors and mechanism of Cr(VI) reduction by facultative anaerobic Exiguobacterium sp. PY14.</title>
        <authorList>
            <person name="Zou L."/>
        </authorList>
    </citation>
    <scope>NUCLEOTIDE SEQUENCE [LARGE SCALE GENOMIC DNA]</scope>
    <source>
        <strain evidence="1 2">PY14</strain>
    </source>
</reference>
<evidence type="ECO:0000313" key="2">
    <source>
        <dbReference type="Proteomes" id="UP001230807"/>
    </source>
</evidence>
<dbReference type="RefSeq" id="WP_214718179.1">
    <property type="nucleotide sequence ID" value="NZ_CP183077.1"/>
</dbReference>
<dbReference type="InterPro" id="IPR036166">
    <property type="entry name" value="YxeA-like_sf"/>
</dbReference>
<dbReference type="PANTHER" id="PTHR36433:SF2">
    <property type="entry name" value="YXEA FAMILY PROTEIN"/>
    <property type="match status" value="1"/>
</dbReference>
<organism evidence="1 2">
    <name type="scientific">Exiguobacterium mexicanum</name>
    <dbReference type="NCBI Taxonomy" id="340146"/>
    <lineage>
        <taxon>Bacteria</taxon>
        <taxon>Bacillati</taxon>
        <taxon>Bacillota</taxon>
        <taxon>Bacilli</taxon>
        <taxon>Bacillales</taxon>
        <taxon>Bacillales Family XII. Incertae Sedis</taxon>
        <taxon>Exiguobacterium</taxon>
    </lineage>
</organism>
<keyword evidence="2" id="KW-1185">Reference proteome</keyword>
<dbReference type="SUPFAM" id="SSF159121">
    <property type="entry name" value="BC4932-like"/>
    <property type="match status" value="1"/>
</dbReference>
<dbReference type="PANTHER" id="PTHR36433">
    <property type="entry name" value="HYPOTHETICAL CYTOSOLIC PROTEIN"/>
    <property type="match status" value="1"/>
</dbReference>
<dbReference type="NCBIfam" id="TIGR01655">
    <property type="entry name" value="yxeA_fam"/>
    <property type="match status" value="1"/>
</dbReference>
<accession>A0ABT7MMK8</accession>
<dbReference type="Pfam" id="PF06486">
    <property type="entry name" value="DUF1093"/>
    <property type="match status" value="1"/>
</dbReference>
<evidence type="ECO:0000313" key="1">
    <source>
        <dbReference type="EMBL" id="MDL5376428.1"/>
    </source>
</evidence>
<dbReference type="EMBL" id="JASWER010000003">
    <property type="protein sequence ID" value="MDL5376428.1"/>
    <property type="molecule type" value="Genomic_DNA"/>
</dbReference>
<gene>
    <name evidence="1" type="ORF">QR695_05350</name>
</gene>
<protein>
    <submittedName>
        <fullName evidence="1">YxeA family protein</fullName>
    </submittedName>
</protein>
<sequence>MKKGIIASLALIVAIIGLVNIDWQRLGKDHLYVQVGKVTEVEETTLDSGDVVRRYVYSTEALTKDGDPQAVTFTAAKELQSGAYLKLYVKSKDEVTSYDEVSVADVPEAARKQL</sequence>